<evidence type="ECO:0000256" key="1">
    <source>
        <dbReference type="SAM" id="MobiDB-lite"/>
    </source>
</evidence>
<feature type="compositionally biased region" description="Basic and acidic residues" evidence="1">
    <location>
        <begin position="111"/>
        <end position="135"/>
    </location>
</feature>
<dbReference type="EMBL" id="QGMG01000877">
    <property type="protein sequence ID" value="TVY51206.1"/>
    <property type="molecule type" value="Genomic_DNA"/>
</dbReference>
<feature type="compositionally biased region" description="Polar residues" evidence="1">
    <location>
        <begin position="99"/>
        <end position="109"/>
    </location>
</feature>
<evidence type="ECO:0000313" key="2">
    <source>
        <dbReference type="EMBL" id="TVY51206.1"/>
    </source>
</evidence>
<feature type="compositionally biased region" description="Basic and acidic residues" evidence="1">
    <location>
        <begin position="217"/>
        <end position="238"/>
    </location>
</feature>
<feature type="compositionally biased region" description="Basic residues" evidence="1">
    <location>
        <begin position="478"/>
        <end position="488"/>
    </location>
</feature>
<feature type="non-terminal residue" evidence="2">
    <location>
        <position position="890"/>
    </location>
</feature>
<dbReference type="Proteomes" id="UP000481288">
    <property type="component" value="Unassembled WGS sequence"/>
</dbReference>
<comment type="caution">
    <text evidence="2">The sequence shown here is derived from an EMBL/GenBank/DDBJ whole genome shotgun (WGS) entry which is preliminary data.</text>
</comment>
<proteinExistence type="predicted"/>
<feature type="compositionally biased region" description="Basic and acidic residues" evidence="1">
    <location>
        <begin position="294"/>
        <end position="313"/>
    </location>
</feature>
<name>A0A7D8UKF7_9HELO</name>
<sequence length="890" mass="98274">MEGGKAKSGASKAIVGLSGVDKQVADLKDRCLPHIPHLLSINTDYPYRPEFPHENQNTPFRWWEVKALQYMTLVSDGERGIAMARGNWEEEYAAPPTASVRSSIGTPNTAGKERDPKKAAVKYSLKDYKGMKETGVKPSPRPNAADAERQPGHSRNISNVSLGTPTASVPSLEEPRQNGASGSARIEGSAREERSAAPRSNQPEAREKARPSLNGHIEPRHDSLHGKDSKVQKLEHHTLAPPKHGLPPRPQSPAREKHTSDTKPQKRPLESASTPAEKRTKVELSRTPSNSLLRKSDPRQEKQLSIKSQKEQARPSQDSPHSRKATPISKPIDTKSSSRSSLNKPLDLPPLLSPLAADLDNGPLSQSPGFAHLKKPESGRNSSSNTPSKSKLTSDTIVVKSHRVAPERSTPIDSSPLSTPPNSQSPFRLPRILSPGLPEPIEQELHRLQQKAQSTNTVEARHEKVRQPGAPGVAQKTTRTKVGHPPKRSHAESSKSQEPERERTEAPPSLIIKLKYKKQSRKTIERMLQLRPTPNKEYIPAESHRKTTLQPSALPKDKDSTSGSEDESPLAVRVPKAAAPSRKRPSTEVPRASEPPPKRLKPDGIDSARSNNTPIKQAFKSPAVSGPPDRNLLSTPKRADAMKSVAMRRVDSDTNARTPQATSTSTPASAEKPRLNGNPSSTSTSTSNPDVEKLRTEERRLTAQANKVKHKMDDILKPQLVASVAQRDDGQRKLALSLGLECLCLYMSAFSINGRIVRIQSQNFILAAGNWESILKLWAFMDGHMRDIPVLYSLSALLGALCREELRRVYLDFSAREHKEREARLMENLKGNERDGWGLWRRAHGQAGCLRELGIQEVLGPWSTIGDAMEFSMEVLGQFSRKERIGWKRD</sequence>
<feature type="compositionally biased region" description="Basic and acidic residues" evidence="1">
    <location>
        <begin position="596"/>
        <end position="606"/>
    </location>
</feature>
<feature type="region of interest" description="Disordered" evidence="1">
    <location>
        <begin position="94"/>
        <end position="696"/>
    </location>
</feature>
<protein>
    <submittedName>
        <fullName evidence="2">Uncharacterized protein</fullName>
    </submittedName>
</protein>
<feature type="compositionally biased region" description="Low complexity" evidence="1">
    <location>
        <begin position="661"/>
        <end position="670"/>
    </location>
</feature>
<feature type="compositionally biased region" description="Polar residues" evidence="1">
    <location>
        <begin position="379"/>
        <end position="396"/>
    </location>
</feature>
<feature type="compositionally biased region" description="Polar residues" evidence="1">
    <location>
        <begin position="153"/>
        <end position="169"/>
    </location>
</feature>
<feature type="compositionally biased region" description="Polar residues" evidence="1">
    <location>
        <begin position="411"/>
        <end position="426"/>
    </location>
</feature>
<evidence type="ECO:0000313" key="3">
    <source>
        <dbReference type="Proteomes" id="UP000481288"/>
    </source>
</evidence>
<reference evidence="2 3" key="1">
    <citation type="submission" date="2018-05" db="EMBL/GenBank/DDBJ databases">
        <title>Whole genome sequencing for identification of molecular markers to develop diagnostic detection tools for the regulated plant pathogen Lachnellula willkommii.</title>
        <authorList>
            <person name="Giroux E."/>
            <person name="Bilodeau G."/>
        </authorList>
    </citation>
    <scope>NUCLEOTIDE SEQUENCE [LARGE SCALE GENOMIC DNA]</scope>
    <source>
        <strain evidence="2 3">CBS 625.97</strain>
    </source>
</reference>
<feature type="compositionally biased region" description="Basic and acidic residues" evidence="1">
    <location>
        <begin position="254"/>
        <end position="269"/>
    </location>
</feature>
<dbReference type="AlphaFoldDB" id="A0A7D8UKF7"/>
<organism evidence="2 3">
    <name type="scientific">Lachnellula cervina</name>
    <dbReference type="NCBI Taxonomy" id="1316786"/>
    <lineage>
        <taxon>Eukaryota</taxon>
        <taxon>Fungi</taxon>
        <taxon>Dikarya</taxon>
        <taxon>Ascomycota</taxon>
        <taxon>Pezizomycotina</taxon>
        <taxon>Leotiomycetes</taxon>
        <taxon>Helotiales</taxon>
        <taxon>Lachnaceae</taxon>
        <taxon>Lachnellula</taxon>
    </lineage>
</organism>
<dbReference type="OrthoDB" id="284473at2759"/>
<gene>
    <name evidence="2" type="ORF">LCER1_G008384</name>
</gene>
<feature type="compositionally biased region" description="Basic and acidic residues" evidence="1">
    <location>
        <begin position="489"/>
        <end position="505"/>
    </location>
</feature>
<accession>A0A7D8UKF7</accession>
<keyword evidence="3" id="KW-1185">Reference proteome</keyword>